<feature type="domain" description="Response regulatory" evidence="2">
    <location>
        <begin position="8"/>
        <end position="116"/>
    </location>
</feature>
<evidence type="ECO:0000256" key="1">
    <source>
        <dbReference type="PROSITE-ProRule" id="PRU00169"/>
    </source>
</evidence>
<sequence length="188" mass="20759">MQQLAGKRILIVEDDYLVAWMLADHFRSAEASILGPYATLDAAECHAFGADLAVLDVNLRGEQVFRLADRLQRARIPFVFYSGRDMAEIPARFADVARLGKPCSPDEAVSLARAELDGQETTVDQVLPRLRVSARLLVPDSLAADRLVEATLKLALEEEMDLSGTTLAGWLHQLMARALEARAHHLLN</sequence>
<feature type="modified residue" description="4-aspartylphosphate" evidence="1">
    <location>
        <position position="56"/>
    </location>
</feature>
<keyword evidence="4" id="KW-1185">Reference proteome</keyword>
<evidence type="ECO:0000259" key="2">
    <source>
        <dbReference type="PROSITE" id="PS50110"/>
    </source>
</evidence>
<accession>A0ABV7DSD2</accession>
<dbReference type="Gene3D" id="3.40.50.2300">
    <property type="match status" value="1"/>
</dbReference>
<organism evidence="3 4">
    <name type="scientific">Tabrizicola soli</name>
    <dbReference type="NCBI Taxonomy" id="2185115"/>
    <lineage>
        <taxon>Bacteria</taxon>
        <taxon>Pseudomonadati</taxon>
        <taxon>Pseudomonadota</taxon>
        <taxon>Alphaproteobacteria</taxon>
        <taxon>Rhodobacterales</taxon>
        <taxon>Paracoccaceae</taxon>
        <taxon>Tabrizicola</taxon>
    </lineage>
</organism>
<gene>
    <name evidence="3" type="ORF">ACFOD6_07730</name>
</gene>
<dbReference type="PROSITE" id="PS50110">
    <property type="entry name" value="RESPONSE_REGULATORY"/>
    <property type="match status" value="1"/>
</dbReference>
<dbReference type="InterPro" id="IPR001789">
    <property type="entry name" value="Sig_transdc_resp-reg_receiver"/>
</dbReference>
<protein>
    <recommendedName>
        <fullName evidence="2">Response regulatory domain-containing protein</fullName>
    </recommendedName>
</protein>
<evidence type="ECO:0000313" key="3">
    <source>
        <dbReference type="EMBL" id="MFC3085937.1"/>
    </source>
</evidence>
<dbReference type="EMBL" id="JBHRSM010000013">
    <property type="protein sequence ID" value="MFC3085937.1"/>
    <property type="molecule type" value="Genomic_DNA"/>
</dbReference>
<dbReference type="Proteomes" id="UP001595445">
    <property type="component" value="Unassembled WGS sequence"/>
</dbReference>
<comment type="caution">
    <text evidence="3">The sequence shown here is derived from an EMBL/GenBank/DDBJ whole genome shotgun (WGS) entry which is preliminary data.</text>
</comment>
<dbReference type="RefSeq" id="WP_197643138.1">
    <property type="nucleotide sequence ID" value="NZ_JAEACP010000008.1"/>
</dbReference>
<dbReference type="SMART" id="SM00448">
    <property type="entry name" value="REC"/>
    <property type="match status" value="1"/>
</dbReference>
<dbReference type="SUPFAM" id="SSF52172">
    <property type="entry name" value="CheY-like"/>
    <property type="match status" value="1"/>
</dbReference>
<name>A0ABV7DSD2_9RHOB</name>
<reference evidence="4" key="1">
    <citation type="journal article" date="2019" name="Int. J. Syst. Evol. Microbiol.">
        <title>The Global Catalogue of Microorganisms (GCM) 10K type strain sequencing project: providing services to taxonomists for standard genome sequencing and annotation.</title>
        <authorList>
            <consortium name="The Broad Institute Genomics Platform"/>
            <consortium name="The Broad Institute Genome Sequencing Center for Infectious Disease"/>
            <person name="Wu L."/>
            <person name="Ma J."/>
        </authorList>
    </citation>
    <scope>NUCLEOTIDE SEQUENCE [LARGE SCALE GENOMIC DNA]</scope>
    <source>
        <strain evidence="4">KCTC 62102</strain>
    </source>
</reference>
<dbReference type="InterPro" id="IPR011006">
    <property type="entry name" value="CheY-like_superfamily"/>
</dbReference>
<evidence type="ECO:0000313" key="4">
    <source>
        <dbReference type="Proteomes" id="UP001595445"/>
    </source>
</evidence>
<proteinExistence type="predicted"/>
<keyword evidence="1" id="KW-0597">Phosphoprotein</keyword>